<dbReference type="AlphaFoldDB" id="A0A8H2PVA6"/>
<dbReference type="InterPro" id="IPR002052">
    <property type="entry name" value="DNA_methylase_N6_adenine_CS"/>
</dbReference>
<dbReference type="InterPro" id="IPR002941">
    <property type="entry name" value="DNA_methylase_N4/N6"/>
</dbReference>
<evidence type="ECO:0000256" key="3">
    <source>
        <dbReference type="ARBA" id="ARBA00022679"/>
    </source>
</evidence>
<sequence length="392" mass="42110">MDSSIAPRIYRQDDNAMIYAGDCLAVLRLLPDNSVDSVVTDPPYGLADLSAGKVGEALTRWVSGEPEFIPADGRGFMGADWDRFVPPPALWSECLRVLKPGGYLVSFAGTRTQDLMGVSIRLAGFRIKDGLQWVRSDVFPKTKQSLKPGYEPILLAQKPPVGTIAQNVELWGTSNLDVEGCRTDFVSDADRAESWGKNQHGKYGTLHGGNAVYGDFPAGGVRKDYAPPGRWPTNIMFDSGAAAELDAANPVSRSRKGKARSGLAGPGQGVTSGGTGYDGEGGPSRFFPRLGDDVEFEDRLRFHYAGRATVKERPVAADGTKHNTVKPLSVMEWLIKLVTPAGGTVLDPFAGSGTTAEAAVKLGFKVIAVEGNEAYLELIDIRLDWVELAAHV</sequence>
<dbReference type="EC" id="2.1.1.-" evidence="4"/>
<dbReference type="Gene3D" id="3.40.50.150">
    <property type="entry name" value="Vaccinia Virus protein VP39"/>
    <property type="match status" value="1"/>
</dbReference>
<keyword evidence="3 7" id="KW-0808">Transferase</keyword>
<evidence type="ECO:0000256" key="5">
    <source>
        <dbReference type="SAM" id="MobiDB-lite"/>
    </source>
</evidence>
<evidence type="ECO:0000313" key="7">
    <source>
        <dbReference type="EMBL" id="TQO20662.1"/>
    </source>
</evidence>
<dbReference type="PRINTS" id="PR00508">
    <property type="entry name" value="S21N4MTFRASE"/>
</dbReference>
<dbReference type="GO" id="GO:0003677">
    <property type="term" value="F:DNA binding"/>
    <property type="evidence" value="ECO:0007669"/>
    <property type="project" value="InterPro"/>
</dbReference>
<feature type="region of interest" description="Disordered" evidence="5">
    <location>
        <begin position="253"/>
        <end position="281"/>
    </location>
</feature>
<evidence type="ECO:0000259" key="6">
    <source>
        <dbReference type="Pfam" id="PF01555"/>
    </source>
</evidence>
<protein>
    <recommendedName>
        <fullName evidence="4">Methyltransferase</fullName>
        <ecNumber evidence="4">2.1.1.-</ecNumber>
    </recommendedName>
</protein>
<dbReference type="Proteomes" id="UP000316560">
    <property type="component" value="Unassembled WGS sequence"/>
</dbReference>
<dbReference type="GO" id="GO:0032259">
    <property type="term" value="P:methylation"/>
    <property type="evidence" value="ECO:0007669"/>
    <property type="project" value="UniProtKB-KW"/>
</dbReference>
<dbReference type="InterPro" id="IPR001091">
    <property type="entry name" value="RM_Methyltransferase"/>
</dbReference>
<dbReference type="EMBL" id="VFRA01000001">
    <property type="protein sequence ID" value="TQO20662.1"/>
    <property type="molecule type" value="Genomic_DNA"/>
</dbReference>
<feature type="compositionally biased region" description="Gly residues" evidence="5">
    <location>
        <begin position="264"/>
        <end position="281"/>
    </location>
</feature>
<evidence type="ECO:0000256" key="4">
    <source>
        <dbReference type="RuleBase" id="RU362026"/>
    </source>
</evidence>
<dbReference type="OrthoDB" id="9773060at2"/>
<name>A0A8H2PVA6_9MICO</name>
<accession>A0A8H2PVA6</accession>
<comment type="caution">
    <text evidence="7">The sequence shown here is derived from an EMBL/GenBank/DDBJ whole genome shotgun (WGS) entry which is preliminary data.</text>
</comment>
<dbReference type="InterPro" id="IPR029063">
    <property type="entry name" value="SAM-dependent_MTases_sf"/>
</dbReference>
<proteinExistence type="inferred from homology"/>
<keyword evidence="2 7" id="KW-0489">Methyltransferase</keyword>
<feature type="domain" description="DNA methylase N-4/N-6" evidence="6">
    <location>
        <begin position="35"/>
        <end position="379"/>
    </location>
</feature>
<evidence type="ECO:0000256" key="1">
    <source>
        <dbReference type="ARBA" id="ARBA00006594"/>
    </source>
</evidence>
<evidence type="ECO:0000256" key="2">
    <source>
        <dbReference type="ARBA" id="ARBA00022603"/>
    </source>
</evidence>
<dbReference type="Pfam" id="PF01555">
    <property type="entry name" value="N6_N4_Mtase"/>
    <property type="match status" value="1"/>
</dbReference>
<dbReference type="GO" id="GO:0008170">
    <property type="term" value="F:N-methyltransferase activity"/>
    <property type="evidence" value="ECO:0007669"/>
    <property type="project" value="InterPro"/>
</dbReference>
<dbReference type="SUPFAM" id="SSF53335">
    <property type="entry name" value="S-adenosyl-L-methionine-dependent methyltransferases"/>
    <property type="match status" value="1"/>
</dbReference>
<dbReference type="RefSeq" id="WP_141990944.1">
    <property type="nucleotide sequence ID" value="NZ_VFRA01000001.1"/>
</dbReference>
<dbReference type="PROSITE" id="PS00092">
    <property type="entry name" value="N6_MTASE"/>
    <property type="match status" value="1"/>
</dbReference>
<keyword evidence="8" id="KW-1185">Reference proteome</keyword>
<gene>
    <name evidence="7" type="ORF">FB472_2306</name>
</gene>
<reference evidence="7 8" key="1">
    <citation type="submission" date="2019-06" db="EMBL/GenBank/DDBJ databases">
        <title>Sequencing the genomes of 1000 actinobacteria strains.</title>
        <authorList>
            <person name="Klenk H.-P."/>
        </authorList>
    </citation>
    <scope>NUCLEOTIDE SEQUENCE [LARGE SCALE GENOMIC DNA]</scope>
    <source>
        <strain evidence="7 8">DSM 21947</strain>
    </source>
</reference>
<organism evidence="7 8">
    <name type="scientific">Rhodoglobus vestalii</name>
    <dbReference type="NCBI Taxonomy" id="193384"/>
    <lineage>
        <taxon>Bacteria</taxon>
        <taxon>Bacillati</taxon>
        <taxon>Actinomycetota</taxon>
        <taxon>Actinomycetes</taxon>
        <taxon>Micrococcales</taxon>
        <taxon>Microbacteriaceae</taxon>
        <taxon>Rhodoglobus</taxon>
    </lineage>
</organism>
<evidence type="ECO:0000313" key="8">
    <source>
        <dbReference type="Proteomes" id="UP000316560"/>
    </source>
</evidence>
<comment type="similarity">
    <text evidence="1 4">Belongs to the N(4)/N(6)-methyltransferase family.</text>
</comment>